<protein>
    <submittedName>
        <fullName evidence="1">Uncharacterized protein</fullName>
    </submittedName>
</protein>
<accession>J9GIA7</accession>
<proteinExistence type="predicted"/>
<sequence>MDGYAVPNIFYAQNFSYSILSLLNSAVKKAHKLRWGRNPFKKKSANRKRPKRKFVKRSINLIFRLIYI</sequence>
<organism evidence="1">
    <name type="scientific">gut metagenome</name>
    <dbReference type="NCBI Taxonomy" id="749906"/>
    <lineage>
        <taxon>unclassified sequences</taxon>
        <taxon>metagenomes</taxon>
        <taxon>organismal metagenomes</taxon>
    </lineage>
</organism>
<name>J9GIA7_9ZZZZ</name>
<comment type="caution">
    <text evidence="1">The sequence shown here is derived from an EMBL/GenBank/DDBJ whole genome shotgun (WGS) entry which is preliminary data.</text>
</comment>
<dbReference type="EMBL" id="AMCI01003904">
    <property type="protein sequence ID" value="EJW99234.1"/>
    <property type="molecule type" value="Genomic_DNA"/>
</dbReference>
<dbReference type="AlphaFoldDB" id="J9GIA7"/>
<gene>
    <name evidence="1" type="ORF">EVA_12657</name>
</gene>
<reference evidence="1" key="1">
    <citation type="journal article" date="2012" name="PLoS ONE">
        <title>Gene sets for utilization of primary and secondary nutrition supplies in the distal gut of endangered iberian lynx.</title>
        <authorList>
            <person name="Alcaide M."/>
            <person name="Messina E."/>
            <person name="Richter M."/>
            <person name="Bargiela R."/>
            <person name="Peplies J."/>
            <person name="Huws S.A."/>
            <person name="Newbold C.J."/>
            <person name="Golyshin P.N."/>
            <person name="Simon M.A."/>
            <person name="Lopez G."/>
            <person name="Yakimov M.M."/>
            <person name="Ferrer M."/>
        </authorList>
    </citation>
    <scope>NUCLEOTIDE SEQUENCE</scope>
</reference>
<evidence type="ECO:0000313" key="1">
    <source>
        <dbReference type="EMBL" id="EJW99234.1"/>
    </source>
</evidence>